<dbReference type="CDD" id="cd03352">
    <property type="entry name" value="LbH_LpxD"/>
    <property type="match status" value="1"/>
</dbReference>
<evidence type="ECO:0000256" key="5">
    <source>
        <dbReference type="ARBA" id="ARBA00023098"/>
    </source>
</evidence>
<comment type="function">
    <text evidence="7">Catalyzes the N-acylation of UDP-3-O-acylglucosamine using 3-hydroxyacyl-ACP as the acyl donor. Is involved in the biosynthesis of lipid A, a phosphorylated glycolipid that anchors the lipopolysaccharide to the outer membrane of the cell.</text>
</comment>
<evidence type="ECO:0000256" key="6">
    <source>
        <dbReference type="ARBA" id="ARBA00023315"/>
    </source>
</evidence>
<evidence type="ECO:0000256" key="3">
    <source>
        <dbReference type="ARBA" id="ARBA00022679"/>
    </source>
</evidence>
<keyword evidence="2 7" id="KW-0441">Lipid A biosynthesis</keyword>
<organism evidence="9 10">
    <name type="scientific">SAR86 cluster bacterium</name>
    <dbReference type="NCBI Taxonomy" id="2030880"/>
    <lineage>
        <taxon>Bacteria</taxon>
        <taxon>Pseudomonadati</taxon>
        <taxon>Pseudomonadota</taxon>
        <taxon>Gammaproteobacteria</taxon>
        <taxon>SAR86 cluster</taxon>
    </lineage>
</organism>
<reference evidence="10" key="1">
    <citation type="submission" date="2017-08" db="EMBL/GenBank/DDBJ databases">
        <title>A dynamic microbial community with high functional redundancy inhabits the cold, oxic subseafloor aquifer.</title>
        <authorList>
            <person name="Tully B.J."/>
            <person name="Wheat C.G."/>
            <person name="Glazer B.T."/>
            <person name="Huber J.A."/>
        </authorList>
    </citation>
    <scope>NUCLEOTIDE SEQUENCE [LARGE SCALE GENOMIC DNA]</scope>
</reference>
<proteinExistence type="inferred from homology"/>
<dbReference type="NCBIfam" id="NF002060">
    <property type="entry name" value="PRK00892.1"/>
    <property type="match status" value="1"/>
</dbReference>
<gene>
    <name evidence="7 9" type="primary">lpxD</name>
    <name evidence="9" type="ORF">COA96_09295</name>
</gene>
<dbReference type="SUPFAM" id="SSF51161">
    <property type="entry name" value="Trimeric LpxA-like enzymes"/>
    <property type="match status" value="1"/>
</dbReference>
<dbReference type="Proteomes" id="UP000218327">
    <property type="component" value="Unassembled WGS sequence"/>
</dbReference>
<dbReference type="UniPathway" id="UPA00973"/>
<comment type="similarity">
    <text evidence="7">Belongs to the transferase hexapeptide repeat family. LpxD subfamily.</text>
</comment>
<sequence>MTHNKSYTLAELAELLSVELIGDGDCEINGLATLSSAGPGCLSFLSNPTYVNQLASCKASAIIIEEKYSQRYSGNKLISNTPYICFARATQIFSNAPVQKAGIHPSASVDSTAVLSESVSVGANAVIEANVVIGDGCVIGSGCSIGESVIMGAGCALHSNVTLYHAVTLGSNVTIHSGAVIGADGFGFAFDGDKSIKIHQLGGVDIADDVEIGAGTTIDRGALDDTIIEQGVKIDNQVQIGHNCKIGAHTIICGCAGLAGSVTIGSYCIMGGGSGAVGHITIVDKVQVSAMSLVSKSILEAGTYSSGTMHMKTSLWKRNIVRFQQLDSIAKRLKELEKSTDKQ</sequence>
<dbReference type="Gene3D" id="3.40.1390.10">
    <property type="entry name" value="MurE/MurF, N-terminal domain"/>
    <property type="match status" value="1"/>
</dbReference>
<dbReference type="PANTHER" id="PTHR43378">
    <property type="entry name" value="UDP-3-O-ACYLGLUCOSAMINE N-ACYLTRANSFERASE"/>
    <property type="match status" value="1"/>
</dbReference>
<name>A0A2A5B0G5_9GAMM</name>
<dbReference type="InterPro" id="IPR011004">
    <property type="entry name" value="Trimer_LpxA-like_sf"/>
</dbReference>
<keyword evidence="3 7" id="KW-0808">Transferase</keyword>
<comment type="pathway">
    <text evidence="7">Bacterial outer membrane biogenesis; LPS lipid A biosynthesis.</text>
</comment>
<dbReference type="GO" id="GO:0016410">
    <property type="term" value="F:N-acyltransferase activity"/>
    <property type="evidence" value="ECO:0007669"/>
    <property type="project" value="InterPro"/>
</dbReference>
<dbReference type="Pfam" id="PF00132">
    <property type="entry name" value="Hexapep"/>
    <property type="match status" value="3"/>
</dbReference>
<dbReference type="InterPro" id="IPR001451">
    <property type="entry name" value="Hexapep"/>
</dbReference>
<dbReference type="AlphaFoldDB" id="A0A2A5B0G5"/>
<dbReference type="GO" id="GO:0016020">
    <property type="term" value="C:membrane"/>
    <property type="evidence" value="ECO:0007669"/>
    <property type="project" value="GOC"/>
</dbReference>
<accession>A0A2A5B0G5</accession>
<dbReference type="NCBIfam" id="TIGR01853">
    <property type="entry name" value="lipid_A_lpxD"/>
    <property type="match status" value="1"/>
</dbReference>
<comment type="subunit">
    <text evidence="7">Homotrimer.</text>
</comment>
<keyword evidence="5 7" id="KW-0443">Lipid metabolism</keyword>
<evidence type="ECO:0000259" key="8">
    <source>
        <dbReference type="Pfam" id="PF04613"/>
    </source>
</evidence>
<dbReference type="HAMAP" id="MF_00523">
    <property type="entry name" value="LpxD"/>
    <property type="match status" value="1"/>
</dbReference>
<comment type="caution">
    <text evidence="9">The sequence shown here is derived from an EMBL/GenBank/DDBJ whole genome shotgun (WGS) entry which is preliminary data.</text>
</comment>
<evidence type="ECO:0000313" key="10">
    <source>
        <dbReference type="Proteomes" id="UP000218327"/>
    </source>
</evidence>
<dbReference type="Pfam" id="PF04613">
    <property type="entry name" value="LpxD"/>
    <property type="match status" value="1"/>
</dbReference>
<feature type="domain" description="UDP-3-O-[3-hydroxymyristoyl] glucosamine N-acyltransferase non-repeat region" evidence="8">
    <location>
        <begin position="25"/>
        <end position="91"/>
    </location>
</feature>
<dbReference type="GO" id="GO:0103118">
    <property type="term" value="F:UDP-3-O-[(3R)-3-hydroxyacyl]-glucosamine N-acyltransferase activity"/>
    <property type="evidence" value="ECO:0007669"/>
    <property type="project" value="UniProtKB-EC"/>
</dbReference>
<dbReference type="InterPro" id="IPR020573">
    <property type="entry name" value="UDP_GlcNAc_AcTrfase_non-rep"/>
</dbReference>
<evidence type="ECO:0000256" key="2">
    <source>
        <dbReference type="ARBA" id="ARBA00022556"/>
    </source>
</evidence>
<evidence type="ECO:0000256" key="4">
    <source>
        <dbReference type="ARBA" id="ARBA00022737"/>
    </source>
</evidence>
<evidence type="ECO:0000256" key="1">
    <source>
        <dbReference type="ARBA" id="ARBA00022516"/>
    </source>
</evidence>
<dbReference type="Gene3D" id="1.20.5.170">
    <property type="match status" value="1"/>
</dbReference>
<keyword evidence="6 7" id="KW-0012">Acyltransferase</keyword>
<dbReference type="EMBL" id="NVVJ01000025">
    <property type="protein sequence ID" value="PCJ24578.1"/>
    <property type="molecule type" value="Genomic_DNA"/>
</dbReference>
<keyword evidence="4 7" id="KW-0677">Repeat</keyword>
<dbReference type="PANTHER" id="PTHR43378:SF2">
    <property type="entry name" value="UDP-3-O-ACYLGLUCOSAMINE N-ACYLTRANSFERASE 1, MITOCHONDRIAL-RELATED"/>
    <property type="match status" value="1"/>
</dbReference>
<comment type="catalytic activity">
    <reaction evidence="7">
        <text>a UDP-3-O-[(3R)-3-hydroxyacyl]-alpha-D-glucosamine + a (3R)-hydroxyacyl-[ACP] = a UDP-2-N,3-O-bis[(3R)-3-hydroxyacyl]-alpha-D-glucosamine + holo-[ACP] + H(+)</text>
        <dbReference type="Rhea" id="RHEA:53836"/>
        <dbReference type="Rhea" id="RHEA-COMP:9685"/>
        <dbReference type="Rhea" id="RHEA-COMP:9945"/>
        <dbReference type="ChEBI" id="CHEBI:15378"/>
        <dbReference type="ChEBI" id="CHEBI:64479"/>
        <dbReference type="ChEBI" id="CHEBI:78827"/>
        <dbReference type="ChEBI" id="CHEBI:137740"/>
        <dbReference type="ChEBI" id="CHEBI:137748"/>
        <dbReference type="EC" id="2.3.1.191"/>
    </reaction>
</comment>
<protein>
    <recommendedName>
        <fullName evidence="7">UDP-3-O-acylglucosamine N-acyltransferase</fullName>
        <ecNumber evidence="7">2.3.1.191</ecNumber>
    </recommendedName>
</protein>
<dbReference type="InterPro" id="IPR007691">
    <property type="entry name" value="LpxD"/>
</dbReference>
<dbReference type="Gene3D" id="2.160.10.10">
    <property type="entry name" value="Hexapeptide repeat proteins"/>
    <property type="match status" value="1"/>
</dbReference>
<dbReference type="EC" id="2.3.1.191" evidence="7"/>
<evidence type="ECO:0000256" key="7">
    <source>
        <dbReference type="HAMAP-Rule" id="MF_00523"/>
    </source>
</evidence>
<evidence type="ECO:0000313" key="9">
    <source>
        <dbReference type="EMBL" id="PCJ24578.1"/>
    </source>
</evidence>
<feature type="active site" description="Proton acceptor" evidence="7">
    <location>
        <position position="242"/>
    </location>
</feature>
<dbReference type="GO" id="GO:0009245">
    <property type="term" value="P:lipid A biosynthetic process"/>
    <property type="evidence" value="ECO:0007669"/>
    <property type="project" value="UniProtKB-UniRule"/>
</dbReference>
<keyword evidence="1 7" id="KW-0444">Lipid biosynthesis</keyword>